<proteinExistence type="predicted"/>
<dbReference type="Gene3D" id="1.20.1280.290">
    <property type="match status" value="1"/>
</dbReference>
<dbReference type="Proteomes" id="UP000256645">
    <property type="component" value="Unassembled WGS sequence"/>
</dbReference>
<feature type="transmembrane region" description="Helical" evidence="5">
    <location>
        <begin position="103"/>
        <end position="121"/>
    </location>
</feature>
<feature type="transmembrane region" description="Helical" evidence="5">
    <location>
        <begin position="15"/>
        <end position="35"/>
    </location>
</feature>
<evidence type="ECO:0000256" key="4">
    <source>
        <dbReference type="ARBA" id="ARBA00023136"/>
    </source>
</evidence>
<dbReference type="PANTHER" id="PTHR14856:SF9">
    <property type="entry name" value="PQ-LOOP REPEAT-CONTAINING PROTEIN 1"/>
    <property type="match status" value="1"/>
</dbReference>
<dbReference type="InterPro" id="IPR006603">
    <property type="entry name" value="PQ-loop_rpt"/>
</dbReference>
<reference evidence="6 7" key="1">
    <citation type="journal article" date="2018" name="IMA Fungus">
        <title>IMA Genome-F 9: Draft genome sequence of Annulohypoxylon stygium, Aspergillus mulundensis, Berkeleyomyces basicola (syn. Thielaviopsis basicola), Ceratocystis smalleyi, two Cercospora beticola strains, Coleophoma cylindrospora, Fusarium fracticaudum, Phialophora cf. hyalina, and Morchella septimelata.</title>
        <authorList>
            <person name="Wingfield B.D."/>
            <person name="Bills G.F."/>
            <person name="Dong Y."/>
            <person name="Huang W."/>
            <person name="Nel W.J."/>
            <person name="Swalarsk-Parry B.S."/>
            <person name="Vaghefi N."/>
            <person name="Wilken P.M."/>
            <person name="An Z."/>
            <person name="de Beer Z.W."/>
            <person name="De Vos L."/>
            <person name="Chen L."/>
            <person name="Duong T.A."/>
            <person name="Gao Y."/>
            <person name="Hammerbacher A."/>
            <person name="Kikkert J.R."/>
            <person name="Li Y."/>
            <person name="Li H."/>
            <person name="Li K."/>
            <person name="Li Q."/>
            <person name="Liu X."/>
            <person name="Ma X."/>
            <person name="Naidoo K."/>
            <person name="Pethybridge S.J."/>
            <person name="Sun J."/>
            <person name="Steenkamp E.T."/>
            <person name="van der Nest M.A."/>
            <person name="van Wyk S."/>
            <person name="Wingfield M.J."/>
            <person name="Xiong C."/>
            <person name="Yue Q."/>
            <person name="Zhang X."/>
        </authorList>
    </citation>
    <scope>NUCLEOTIDE SEQUENCE [LARGE SCALE GENOMIC DNA]</scope>
    <source>
        <strain evidence="6 7">BP6252</strain>
    </source>
</reference>
<name>A0A3D8RBP4_9HELO</name>
<dbReference type="GO" id="GO:0045332">
    <property type="term" value="P:phospholipid translocation"/>
    <property type="evidence" value="ECO:0007669"/>
    <property type="project" value="TreeGrafter"/>
</dbReference>
<evidence type="ECO:0000256" key="5">
    <source>
        <dbReference type="SAM" id="Phobius"/>
    </source>
</evidence>
<keyword evidence="7" id="KW-1185">Reference proteome</keyword>
<comment type="subcellular location">
    <subcellularLocation>
        <location evidence="1">Membrane</location>
        <topology evidence="1">Multi-pass membrane protein</topology>
    </subcellularLocation>
</comment>
<protein>
    <recommendedName>
        <fullName evidence="8">PQ loop repeat protein</fullName>
    </recommendedName>
</protein>
<dbReference type="AlphaFoldDB" id="A0A3D8RBP4"/>
<dbReference type="OrthoDB" id="292213at2759"/>
<dbReference type="GO" id="GO:0005768">
    <property type="term" value="C:endosome"/>
    <property type="evidence" value="ECO:0007669"/>
    <property type="project" value="TreeGrafter"/>
</dbReference>
<dbReference type="GO" id="GO:0042147">
    <property type="term" value="P:retrograde transport, endosome to Golgi"/>
    <property type="evidence" value="ECO:0007669"/>
    <property type="project" value="TreeGrafter"/>
</dbReference>
<evidence type="ECO:0000256" key="1">
    <source>
        <dbReference type="ARBA" id="ARBA00004141"/>
    </source>
</evidence>
<dbReference type="GO" id="GO:0005802">
    <property type="term" value="C:trans-Golgi network"/>
    <property type="evidence" value="ECO:0007669"/>
    <property type="project" value="TreeGrafter"/>
</dbReference>
<dbReference type="Pfam" id="PF04193">
    <property type="entry name" value="PQ-loop"/>
    <property type="match status" value="1"/>
</dbReference>
<dbReference type="PANTHER" id="PTHR14856">
    <property type="entry name" value="PQ-LOOP REPEAT-CONTAINING PROTEIN 1-LIKE PROTEIN"/>
    <property type="match status" value="1"/>
</dbReference>
<dbReference type="GO" id="GO:0005829">
    <property type="term" value="C:cytosol"/>
    <property type="evidence" value="ECO:0007669"/>
    <property type="project" value="GOC"/>
</dbReference>
<dbReference type="STRING" id="1849047.A0A3D8RBP4"/>
<comment type="caution">
    <text evidence="6">The sequence shown here is derived from an EMBL/GenBank/DDBJ whole genome shotgun (WGS) entry which is preliminary data.</text>
</comment>
<sequence length="244" mass="27714">MSRVFYYPGAQFDKALLIQSLIMIVIQLVLLKVALDHRPAPSSKGGDAATPFATSRDGFFKMPRPYSFWQWRSPKPYVQIFPPKGGMAIATGGLIFWYRYWQFLLYLFITLTALELLLSPFHNLYPSYSTFIGYIGLAIEATLPLPQIMSNYSSRSCKGFRLSVIINWLAGDAMKMFWFFTATTAIPWPFKLCGIFQACCDSFLGYQFYIYGSGPSASKEYDMREYKGPSRADTPMGEKDGRLG</sequence>
<keyword evidence="4 5" id="KW-0472">Membrane</keyword>
<keyword evidence="2 5" id="KW-0812">Transmembrane</keyword>
<dbReference type="GO" id="GO:0016020">
    <property type="term" value="C:membrane"/>
    <property type="evidence" value="ECO:0007669"/>
    <property type="project" value="UniProtKB-SubCell"/>
</dbReference>
<evidence type="ECO:0008006" key="8">
    <source>
        <dbReference type="Google" id="ProtNLM"/>
    </source>
</evidence>
<accession>A0A3D8RBP4</accession>
<dbReference type="FunFam" id="1.20.1280.290:FF:000005">
    <property type="entry name" value="PQ-loop repeat-containing protein 1"/>
    <property type="match status" value="1"/>
</dbReference>
<feature type="transmembrane region" description="Helical" evidence="5">
    <location>
        <begin position="127"/>
        <end position="145"/>
    </location>
</feature>
<evidence type="ECO:0000256" key="3">
    <source>
        <dbReference type="ARBA" id="ARBA00022989"/>
    </source>
</evidence>
<dbReference type="InterPro" id="IPR052241">
    <property type="entry name" value="SLC66/Scramblase_ANY1"/>
</dbReference>
<evidence type="ECO:0000256" key="2">
    <source>
        <dbReference type="ARBA" id="ARBA00022692"/>
    </source>
</evidence>
<evidence type="ECO:0000313" key="6">
    <source>
        <dbReference type="EMBL" id="RDW71479.1"/>
    </source>
</evidence>
<gene>
    <name evidence="6" type="ORF">BP6252_08042</name>
</gene>
<organism evidence="6 7">
    <name type="scientific">Coleophoma cylindrospora</name>
    <dbReference type="NCBI Taxonomy" id="1849047"/>
    <lineage>
        <taxon>Eukaryota</taxon>
        <taxon>Fungi</taxon>
        <taxon>Dikarya</taxon>
        <taxon>Ascomycota</taxon>
        <taxon>Pezizomycotina</taxon>
        <taxon>Leotiomycetes</taxon>
        <taxon>Helotiales</taxon>
        <taxon>Dermateaceae</taxon>
        <taxon>Coleophoma</taxon>
    </lineage>
</organism>
<evidence type="ECO:0000313" key="7">
    <source>
        <dbReference type="Proteomes" id="UP000256645"/>
    </source>
</evidence>
<keyword evidence="3 5" id="KW-1133">Transmembrane helix</keyword>
<dbReference type="EMBL" id="PDLM01000008">
    <property type="protein sequence ID" value="RDW71479.1"/>
    <property type="molecule type" value="Genomic_DNA"/>
</dbReference>